<sequence>MISTMRVVRSASLNGYLEVAQSCGLDAAAMMRQVGLPTRCLENPETLVAAEAVRELLERSAQACGREDFALRMVVQRSFASLGPISLILKDEPTPRQALNTLCRYLRLLNALLITHIDETEDTVTIREEMLVQPTFLARQVMELAVGVMFRILQELLGDHWKPLQVCFAHRPPRDPSGHSAFFGPVVAFNQDYNGIVCRAQDLLLPLHRSDPGIARFARDYLERALHDRGHSARETVCHLIAALLPGGRCTAQQVAAHLHVDRRTIHRHLAKEGVCFSELLNEVRAELALRQIRENGLPLTEISGLLGFSSPSAFAHWFRTQFGCSVTVWRSRQEAVGAGGMAPPEDRG</sequence>
<dbReference type="InterPro" id="IPR018060">
    <property type="entry name" value="HTH_AraC"/>
</dbReference>
<keyword evidence="1" id="KW-0805">Transcription regulation</keyword>
<evidence type="ECO:0000313" key="6">
    <source>
        <dbReference type="Proteomes" id="UP001596001"/>
    </source>
</evidence>
<dbReference type="SUPFAM" id="SSF46689">
    <property type="entry name" value="Homeodomain-like"/>
    <property type="match status" value="1"/>
</dbReference>
<protein>
    <submittedName>
        <fullName evidence="5">AraC family transcriptional regulator</fullName>
    </submittedName>
</protein>
<dbReference type="Proteomes" id="UP001596001">
    <property type="component" value="Unassembled WGS sequence"/>
</dbReference>
<keyword evidence="2" id="KW-0238">DNA-binding</keyword>
<organism evidence="5 6">
    <name type="scientific">Giesbergeria sinuosa</name>
    <dbReference type="NCBI Taxonomy" id="80883"/>
    <lineage>
        <taxon>Bacteria</taxon>
        <taxon>Pseudomonadati</taxon>
        <taxon>Pseudomonadota</taxon>
        <taxon>Betaproteobacteria</taxon>
        <taxon>Burkholderiales</taxon>
        <taxon>Comamonadaceae</taxon>
        <taxon>Giesbergeria</taxon>
    </lineage>
</organism>
<feature type="domain" description="HTH araC/xylS-type" evidence="4">
    <location>
        <begin position="235"/>
        <end position="333"/>
    </location>
</feature>
<dbReference type="PANTHER" id="PTHR47894">
    <property type="entry name" value="HTH-TYPE TRANSCRIPTIONAL REGULATOR GADX"/>
    <property type="match status" value="1"/>
</dbReference>
<evidence type="ECO:0000256" key="2">
    <source>
        <dbReference type="ARBA" id="ARBA00023125"/>
    </source>
</evidence>
<reference evidence="6" key="1">
    <citation type="journal article" date="2019" name="Int. J. Syst. Evol. Microbiol.">
        <title>The Global Catalogue of Microorganisms (GCM) 10K type strain sequencing project: providing services to taxonomists for standard genome sequencing and annotation.</title>
        <authorList>
            <consortium name="The Broad Institute Genomics Platform"/>
            <consortium name="The Broad Institute Genome Sequencing Center for Infectious Disease"/>
            <person name="Wu L."/>
            <person name="Ma J."/>
        </authorList>
    </citation>
    <scope>NUCLEOTIDE SEQUENCE [LARGE SCALE GENOMIC DNA]</scope>
    <source>
        <strain evidence="6">CCUG 49452</strain>
    </source>
</reference>
<dbReference type="Pfam" id="PF12625">
    <property type="entry name" value="Arabinose_bd"/>
    <property type="match status" value="1"/>
</dbReference>
<dbReference type="PROSITE" id="PS01124">
    <property type="entry name" value="HTH_ARAC_FAMILY_2"/>
    <property type="match status" value="1"/>
</dbReference>
<comment type="caution">
    <text evidence="5">The sequence shown here is derived from an EMBL/GenBank/DDBJ whole genome shotgun (WGS) entry which is preliminary data.</text>
</comment>
<dbReference type="SMART" id="SM00342">
    <property type="entry name" value="HTH_ARAC"/>
    <property type="match status" value="1"/>
</dbReference>
<keyword evidence="3" id="KW-0804">Transcription</keyword>
<dbReference type="InterPro" id="IPR032687">
    <property type="entry name" value="AraC-type_N"/>
</dbReference>
<evidence type="ECO:0000256" key="1">
    <source>
        <dbReference type="ARBA" id="ARBA00023015"/>
    </source>
</evidence>
<dbReference type="PANTHER" id="PTHR47894:SF4">
    <property type="entry name" value="HTH-TYPE TRANSCRIPTIONAL REGULATOR GADX"/>
    <property type="match status" value="1"/>
</dbReference>
<evidence type="ECO:0000313" key="5">
    <source>
        <dbReference type="EMBL" id="MFC4789643.1"/>
    </source>
</evidence>
<evidence type="ECO:0000259" key="4">
    <source>
        <dbReference type="PROSITE" id="PS01124"/>
    </source>
</evidence>
<dbReference type="RefSeq" id="WP_382433217.1">
    <property type="nucleotide sequence ID" value="NZ_JBHSHJ010000009.1"/>
</dbReference>
<dbReference type="EMBL" id="JBHSHJ010000009">
    <property type="protein sequence ID" value="MFC4789643.1"/>
    <property type="molecule type" value="Genomic_DNA"/>
</dbReference>
<accession>A0ABV9QFT0</accession>
<dbReference type="Pfam" id="PF12833">
    <property type="entry name" value="HTH_18"/>
    <property type="match status" value="1"/>
</dbReference>
<proteinExistence type="predicted"/>
<dbReference type="Gene3D" id="1.10.10.60">
    <property type="entry name" value="Homeodomain-like"/>
    <property type="match status" value="1"/>
</dbReference>
<evidence type="ECO:0000256" key="3">
    <source>
        <dbReference type="ARBA" id="ARBA00023163"/>
    </source>
</evidence>
<keyword evidence="6" id="KW-1185">Reference proteome</keyword>
<gene>
    <name evidence="5" type="ORF">ACFO6X_11705</name>
</gene>
<name>A0ABV9QFT0_9BURK</name>
<dbReference type="InterPro" id="IPR009057">
    <property type="entry name" value="Homeodomain-like_sf"/>
</dbReference>